<name>A0A834VHV2_SARSC</name>
<keyword evidence="8 9" id="KW-0560">Oxidoreductase</keyword>
<dbReference type="EMBL" id="WVUK01000054">
    <property type="protein sequence ID" value="KAF7494128.1"/>
    <property type="molecule type" value="Genomic_DNA"/>
</dbReference>
<evidence type="ECO:0000256" key="1">
    <source>
        <dbReference type="ARBA" id="ARBA00000217"/>
    </source>
</evidence>
<dbReference type="GO" id="GO:0005576">
    <property type="term" value="C:extracellular region"/>
    <property type="evidence" value="ECO:0007669"/>
    <property type="project" value="UniProtKB-SubCell"/>
</dbReference>
<comment type="subcellular location">
    <subcellularLocation>
        <location evidence="2">Secreted</location>
    </subcellularLocation>
</comment>
<keyword evidence="13" id="KW-1185">Reference proteome</keyword>
<evidence type="ECO:0000256" key="4">
    <source>
        <dbReference type="ARBA" id="ARBA00012310"/>
    </source>
</evidence>
<evidence type="ECO:0000256" key="3">
    <source>
        <dbReference type="ARBA" id="ARBA00006926"/>
    </source>
</evidence>
<evidence type="ECO:0000313" key="13">
    <source>
        <dbReference type="Proteomes" id="UP000070412"/>
    </source>
</evidence>
<keyword evidence="5" id="KW-0964">Secreted</keyword>
<dbReference type="SUPFAM" id="SSF52833">
    <property type="entry name" value="Thioredoxin-like"/>
    <property type="match status" value="1"/>
</dbReference>
<evidence type="ECO:0000313" key="12">
    <source>
        <dbReference type="EnsemblMetazoa" id="KAF7494128.1"/>
    </source>
</evidence>
<dbReference type="GO" id="GO:0004602">
    <property type="term" value="F:glutathione peroxidase activity"/>
    <property type="evidence" value="ECO:0007669"/>
    <property type="project" value="UniProtKB-EC"/>
</dbReference>
<evidence type="ECO:0000313" key="11">
    <source>
        <dbReference type="EMBL" id="KAF7494128.1"/>
    </source>
</evidence>
<dbReference type="Pfam" id="PF00255">
    <property type="entry name" value="GSHPx"/>
    <property type="match status" value="1"/>
</dbReference>
<evidence type="ECO:0000256" key="8">
    <source>
        <dbReference type="ARBA" id="ARBA00023002"/>
    </source>
</evidence>
<dbReference type="PROSITE" id="PS00763">
    <property type="entry name" value="GLUTATHIONE_PEROXID_2"/>
    <property type="match status" value="1"/>
</dbReference>
<dbReference type="GO" id="GO:0006979">
    <property type="term" value="P:response to oxidative stress"/>
    <property type="evidence" value="ECO:0007669"/>
    <property type="project" value="InterPro"/>
</dbReference>
<keyword evidence="7 10" id="KW-0732">Signal</keyword>
<evidence type="ECO:0000256" key="10">
    <source>
        <dbReference type="SAM" id="SignalP"/>
    </source>
</evidence>
<sequence>MYLNCFLLIVFVSLTNEIKSSITKTLKSSPRLNGTSFTFSTTDLSKSNEFGFPNKGLNEFDSDVHAHYLSDLTQDKPFVRCSKPNDGDSLWKYSIPYLNKSEGLLRFREYRGKPILLVNVATFCESTIEYPMYNELKDRYGDDLIIVGFPCNQFLNQEPTEDATEIFNAIKYVRPGNGFVPKFPLTELIKVNGDDQHPIYSFLKRCCPSTRVRFNAKEHYLLYSPKNSRDIRWNFEKFLIDPETGHPIKRYDQKYLPNRLFEDIDEVLARTSKQQFTTNP</sequence>
<dbReference type="PRINTS" id="PR01011">
    <property type="entry name" value="GLUTPROXDASE"/>
</dbReference>
<reference evidence="12" key="3">
    <citation type="submission" date="2022-06" db="UniProtKB">
        <authorList>
            <consortium name="EnsemblMetazoa"/>
        </authorList>
    </citation>
    <scope>IDENTIFICATION</scope>
</reference>
<reference evidence="11" key="2">
    <citation type="submission" date="2020-01" db="EMBL/GenBank/DDBJ databases">
        <authorList>
            <person name="Korhonen P.K.K."/>
            <person name="Guangxu M.G."/>
            <person name="Wang T.W."/>
            <person name="Stroehlein A.J.S."/>
            <person name="Young N.D."/>
            <person name="Ang C.-S.A."/>
            <person name="Fernando D.W.F."/>
            <person name="Lu H.L."/>
            <person name="Taylor S.T."/>
            <person name="Ehtesham M.E.M."/>
            <person name="Najaraj S.H.N."/>
            <person name="Harsha G.H.G."/>
            <person name="Madugundu A.M."/>
            <person name="Renuse S.R."/>
            <person name="Holt D.H."/>
            <person name="Pandey A.P."/>
            <person name="Papenfuss A.P."/>
            <person name="Gasser R.B.G."/>
            <person name="Fischer K.F."/>
        </authorList>
    </citation>
    <scope>NUCLEOTIDE SEQUENCE</scope>
    <source>
        <strain evidence="11">SSS_KF_BRIS2020</strain>
    </source>
</reference>
<feature type="signal peptide" evidence="10">
    <location>
        <begin position="1"/>
        <end position="20"/>
    </location>
</feature>
<evidence type="ECO:0000256" key="6">
    <source>
        <dbReference type="ARBA" id="ARBA00022559"/>
    </source>
</evidence>
<protein>
    <recommendedName>
        <fullName evidence="4 9">Glutathione peroxidase</fullName>
    </recommendedName>
</protein>
<comment type="catalytic activity">
    <reaction evidence="1">
        <text>2 glutathione + H2O2 = glutathione disulfide + 2 H2O</text>
        <dbReference type="Rhea" id="RHEA:16833"/>
        <dbReference type="ChEBI" id="CHEBI:15377"/>
        <dbReference type="ChEBI" id="CHEBI:16240"/>
        <dbReference type="ChEBI" id="CHEBI:57925"/>
        <dbReference type="ChEBI" id="CHEBI:58297"/>
        <dbReference type="EC" id="1.11.1.9"/>
    </reaction>
</comment>
<gene>
    <name evidence="11" type="ORF">SSS_1084</name>
</gene>
<dbReference type="Gene3D" id="3.40.30.10">
    <property type="entry name" value="Glutaredoxin"/>
    <property type="match status" value="1"/>
</dbReference>
<dbReference type="PROSITE" id="PS51355">
    <property type="entry name" value="GLUTATHIONE_PEROXID_3"/>
    <property type="match status" value="1"/>
</dbReference>
<organism evidence="11">
    <name type="scientific">Sarcoptes scabiei</name>
    <name type="common">Itch mite</name>
    <name type="synonym">Acarus scabiei</name>
    <dbReference type="NCBI Taxonomy" id="52283"/>
    <lineage>
        <taxon>Eukaryota</taxon>
        <taxon>Metazoa</taxon>
        <taxon>Ecdysozoa</taxon>
        <taxon>Arthropoda</taxon>
        <taxon>Chelicerata</taxon>
        <taxon>Arachnida</taxon>
        <taxon>Acari</taxon>
        <taxon>Acariformes</taxon>
        <taxon>Sarcoptiformes</taxon>
        <taxon>Astigmata</taxon>
        <taxon>Psoroptidia</taxon>
        <taxon>Sarcoptoidea</taxon>
        <taxon>Sarcoptidae</taxon>
        <taxon>Sarcoptinae</taxon>
        <taxon>Sarcoptes</taxon>
    </lineage>
</organism>
<dbReference type="EnsemblMetazoa" id="SSS_1084s_mrna">
    <property type="protein sequence ID" value="KAF7494128.1"/>
    <property type="gene ID" value="SSS_1084"/>
</dbReference>
<dbReference type="PANTHER" id="PTHR11592">
    <property type="entry name" value="GLUTATHIONE PEROXIDASE"/>
    <property type="match status" value="1"/>
</dbReference>
<accession>A0A834VHV2</accession>
<dbReference type="AlphaFoldDB" id="A0A834VHV2"/>
<comment type="similarity">
    <text evidence="3 9">Belongs to the glutathione peroxidase family.</text>
</comment>
<evidence type="ECO:0000256" key="2">
    <source>
        <dbReference type="ARBA" id="ARBA00004613"/>
    </source>
</evidence>
<dbReference type="InterPro" id="IPR036249">
    <property type="entry name" value="Thioredoxin-like_sf"/>
</dbReference>
<dbReference type="InterPro" id="IPR029760">
    <property type="entry name" value="GPX_CS"/>
</dbReference>
<keyword evidence="6 9" id="KW-0575">Peroxidase</keyword>
<reference evidence="13" key="1">
    <citation type="journal article" date="2020" name="PLoS Negl. Trop. Dis.">
        <title>High-quality nuclear genome for Sarcoptes scabiei-A critical resource for a neglected parasite.</title>
        <authorList>
            <person name="Korhonen P.K."/>
            <person name="Gasser R.B."/>
            <person name="Ma G."/>
            <person name="Wang T."/>
            <person name="Stroehlein A.J."/>
            <person name="Young N.D."/>
            <person name="Ang C.S."/>
            <person name="Fernando D.D."/>
            <person name="Lu H.C."/>
            <person name="Taylor S."/>
            <person name="Reynolds S.L."/>
            <person name="Mofiz E."/>
            <person name="Najaraj S.H."/>
            <person name="Gowda H."/>
            <person name="Madugundu A."/>
            <person name="Renuse S."/>
            <person name="Holt D."/>
            <person name="Pandey A."/>
            <person name="Papenfuss A.T."/>
            <person name="Fischer K."/>
        </authorList>
    </citation>
    <scope>NUCLEOTIDE SEQUENCE [LARGE SCALE GENOMIC DNA]</scope>
</reference>
<proteinExistence type="inferred from homology"/>
<feature type="chain" id="PRO_5038316234" description="Glutathione peroxidase" evidence="10">
    <location>
        <begin position="21"/>
        <end position="280"/>
    </location>
</feature>
<dbReference type="PANTHER" id="PTHR11592:SF88">
    <property type="entry name" value="GLUTATHIONE PEROXIDASE-RELATED"/>
    <property type="match status" value="1"/>
</dbReference>
<evidence type="ECO:0000256" key="5">
    <source>
        <dbReference type="ARBA" id="ARBA00022525"/>
    </source>
</evidence>
<dbReference type="InterPro" id="IPR000889">
    <property type="entry name" value="Glutathione_peroxidase"/>
</dbReference>
<dbReference type="Proteomes" id="UP000070412">
    <property type="component" value="Unassembled WGS sequence"/>
</dbReference>
<dbReference type="OrthoDB" id="446890at2759"/>
<evidence type="ECO:0000256" key="9">
    <source>
        <dbReference type="RuleBase" id="RU000499"/>
    </source>
</evidence>
<evidence type="ECO:0000256" key="7">
    <source>
        <dbReference type="ARBA" id="ARBA00022729"/>
    </source>
</evidence>